<dbReference type="RefSeq" id="WP_046105463.1">
    <property type="nucleotide sequence ID" value="NZ_JZEY01000061.1"/>
</dbReference>
<reference evidence="2 3" key="1">
    <citation type="submission" date="2015-03" db="EMBL/GenBank/DDBJ databases">
        <authorList>
            <person name="Hassan Y."/>
            <person name="Lepp D."/>
            <person name="Li X.-Z."/>
            <person name="Zhou T."/>
        </authorList>
    </citation>
    <scope>NUCLEOTIDE SEQUENCE [LARGE SCALE GENOMIC DNA]</scope>
    <source>
        <strain evidence="2 3">IPL18</strain>
    </source>
</reference>
<keyword evidence="3" id="KW-1185">Reference proteome</keyword>
<gene>
    <name evidence="2" type="ORF">VE26_11730</name>
</gene>
<protein>
    <recommendedName>
        <fullName evidence="4">Invasion associated locus B family protein</fullName>
    </recommendedName>
</protein>
<comment type="caution">
    <text evidence="2">The sequence shown here is derived from an EMBL/GenBank/DDBJ whole genome shotgun (WGS) entry which is preliminary data.</text>
</comment>
<proteinExistence type="predicted"/>
<evidence type="ECO:0000256" key="1">
    <source>
        <dbReference type="SAM" id="SignalP"/>
    </source>
</evidence>
<feature type="signal peptide" evidence="1">
    <location>
        <begin position="1"/>
        <end position="28"/>
    </location>
</feature>
<dbReference type="Gene3D" id="2.60.40.1880">
    <property type="entry name" value="Invasion associated locus B (IalB) protein"/>
    <property type="match status" value="1"/>
</dbReference>
<dbReference type="Pfam" id="PF06776">
    <property type="entry name" value="IalB"/>
    <property type="match status" value="1"/>
</dbReference>
<dbReference type="InterPro" id="IPR010642">
    <property type="entry name" value="Invasion_prot_B"/>
</dbReference>
<dbReference type="Proteomes" id="UP000033649">
    <property type="component" value="Unassembled WGS sequence"/>
</dbReference>
<dbReference type="EMBL" id="JZEY01000061">
    <property type="protein sequence ID" value="KKB07434.1"/>
    <property type="molecule type" value="Genomic_DNA"/>
</dbReference>
<dbReference type="STRING" id="429727.VE26_11730"/>
<feature type="chain" id="PRO_5002486350" description="Invasion associated locus B family protein" evidence="1">
    <location>
        <begin position="29"/>
        <end position="176"/>
    </location>
</feature>
<name>A0A0F5FET6_9HYPH</name>
<evidence type="ECO:0000313" key="3">
    <source>
        <dbReference type="Proteomes" id="UP000033649"/>
    </source>
</evidence>
<evidence type="ECO:0000313" key="2">
    <source>
        <dbReference type="EMBL" id="KKB07434.1"/>
    </source>
</evidence>
<evidence type="ECO:0008006" key="4">
    <source>
        <dbReference type="Google" id="ProtNLM"/>
    </source>
</evidence>
<dbReference type="OrthoDB" id="7269060at2"/>
<accession>A0A0F5FET6</accession>
<dbReference type="PATRIC" id="fig|429727.3.peg.2415"/>
<dbReference type="AlphaFoldDB" id="A0A0F5FET6"/>
<organism evidence="2 3">
    <name type="scientific">Devosia chinhatensis</name>
    <dbReference type="NCBI Taxonomy" id="429727"/>
    <lineage>
        <taxon>Bacteria</taxon>
        <taxon>Pseudomonadati</taxon>
        <taxon>Pseudomonadota</taxon>
        <taxon>Alphaproteobacteria</taxon>
        <taxon>Hyphomicrobiales</taxon>
        <taxon>Devosiaceae</taxon>
        <taxon>Devosia</taxon>
    </lineage>
</organism>
<sequence>MSVSLKRFCTLFLSVVLAGSGAPSLAQDATIVQPGETTASYQDWLMRCVAQADQNRACEVVQTLQIEGQGVVATISVGRATTDSPMLIVIQVPQGVWLPSDITLKIAEDSEPLLLEYRRCLQVCIAQATLDATVLDSMKAAVEAGSFTFQDGAQREVSLPISFSGFSAALDASIQP</sequence>
<keyword evidence="1" id="KW-0732">Signal</keyword>
<dbReference type="InterPro" id="IPR038696">
    <property type="entry name" value="IalB_sf"/>
</dbReference>